<evidence type="ECO:0008006" key="6">
    <source>
        <dbReference type="Google" id="ProtNLM"/>
    </source>
</evidence>
<dbReference type="AlphaFoldDB" id="A0A5N5DCI8"/>
<evidence type="ECO:0000256" key="1">
    <source>
        <dbReference type="ARBA" id="ARBA00022737"/>
    </source>
</evidence>
<feature type="chain" id="PRO_5024894394" description="Kelch repeat-containing protein" evidence="3">
    <location>
        <begin position="28"/>
        <end position="443"/>
    </location>
</feature>
<evidence type="ECO:0000313" key="5">
    <source>
        <dbReference type="Proteomes" id="UP000325902"/>
    </source>
</evidence>
<keyword evidence="3" id="KW-0732">Signal</keyword>
<dbReference type="Gene3D" id="2.120.10.80">
    <property type="entry name" value="Kelch-type beta propeller"/>
    <property type="match status" value="1"/>
</dbReference>
<keyword evidence="1" id="KW-0677">Repeat</keyword>
<name>A0A5N5DCI8_9PEZI</name>
<keyword evidence="2" id="KW-0408">Iron</keyword>
<sequence length="443" mass="48155">MSFLPGLWHLQCTLIAFVLILIDASNANTLVARQSDGATGASAFLRRGYHASLVVGDYVYIDGGEFATYDNGKVQHEFSNTLLSIDLSKNWTNSTVTLHSTSKPTSVPSLVQGGLWYDSSANLIYTGFAGRTSFLNTSELDPWPLGIWTFKPDGLGSGTWGTALASTDSAFDSITRPHLAAVAHGNGVGYALGGSIKTAQDDIVGSDLVNLDGMLRFDMATKELTNVTVEGPRFHNGHLQHAQMVYVPNFGPDGVFVVLGGVKTSPQTDAFDWGTVTVFDPKEGRWYDQETTGNTPLARKEFCTTGLASDNKTYEIFVYAGWGGDLGTASIPYDQIYILTLPAFHWIKVDYTPTHTRHALTCHPVGGSQILTIGGVNSASEDNSGTIYQSTFDDKDEYTQGLAIFDLSTLEWKDEYNANASPYTQSSLVRTFYSQKHVPPTTE</sequence>
<dbReference type="PANTHER" id="PTHR47435:SF4">
    <property type="entry name" value="KELCH REPEAT PROTEIN (AFU_ORTHOLOGUE AFUA_5G12780)"/>
    <property type="match status" value="1"/>
</dbReference>
<proteinExistence type="predicted"/>
<organism evidence="4 5">
    <name type="scientific">Lasiodiplodia theobromae</name>
    <dbReference type="NCBI Taxonomy" id="45133"/>
    <lineage>
        <taxon>Eukaryota</taxon>
        <taxon>Fungi</taxon>
        <taxon>Dikarya</taxon>
        <taxon>Ascomycota</taxon>
        <taxon>Pezizomycotina</taxon>
        <taxon>Dothideomycetes</taxon>
        <taxon>Dothideomycetes incertae sedis</taxon>
        <taxon>Botryosphaeriales</taxon>
        <taxon>Botryosphaeriaceae</taxon>
        <taxon>Lasiodiplodia</taxon>
    </lineage>
</organism>
<dbReference type="SUPFAM" id="SSF50965">
    <property type="entry name" value="Galactose oxidase, central domain"/>
    <property type="match status" value="1"/>
</dbReference>
<accession>A0A5N5DCI8</accession>
<dbReference type="PANTHER" id="PTHR47435">
    <property type="entry name" value="KELCH REPEAT PROTEIN (AFU_ORTHOLOGUE AFUA_5G12780)"/>
    <property type="match status" value="1"/>
</dbReference>
<gene>
    <name evidence="4" type="ORF">DBV05_g5948</name>
</gene>
<keyword evidence="5" id="KW-1185">Reference proteome</keyword>
<evidence type="ECO:0000256" key="3">
    <source>
        <dbReference type="SAM" id="SignalP"/>
    </source>
</evidence>
<feature type="signal peptide" evidence="3">
    <location>
        <begin position="1"/>
        <end position="27"/>
    </location>
</feature>
<protein>
    <recommendedName>
        <fullName evidence="6">Kelch repeat-containing protein</fullName>
    </recommendedName>
</protein>
<dbReference type="EMBL" id="VCHE01000033">
    <property type="protein sequence ID" value="KAB2575395.1"/>
    <property type="molecule type" value="Genomic_DNA"/>
</dbReference>
<dbReference type="GO" id="GO:0019760">
    <property type="term" value="P:glucosinolate metabolic process"/>
    <property type="evidence" value="ECO:0007669"/>
    <property type="project" value="UniProtKB-ARBA"/>
</dbReference>
<evidence type="ECO:0000256" key="2">
    <source>
        <dbReference type="ARBA" id="ARBA00023004"/>
    </source>
</evidence>
<dbReference type="OrthoDB" id="10251809at2759"/>
<evidence type="ECO:0000313" key="4">
    <source>
        <dbReference type="EMBL" id="KAB2575395.1"/>
    </source>
</evidence>
<comment type="caution">
    <text evidence="4">The sequence shown here is derived from an EMBL/GenBank/DDBJ whole genome shotgun (WGS) entry which is preliminary data.</text>
</comment>
<dbReference type="InterPro" id="IPR011043">
    <property type="entry name" value="Gal_Oxase/kelch_b-propeller"/>
</dbReference>
<dbReference type="Proteomes" id="UP000325902">
    <property type="component" value="Unassembled WGS sequence"/>
</dbReference>
<reference evidence="4 5" key="1">
    <citation type="journal article" date="2019" name="Sci. Rep.">
        <title>A multi-omics analysis of the grapevine pathogen Lasiodiplodia theobromae reveals that temperature affects the expression of virulence- and pathogenicity-related genes.</title>
        <authorList>
            <person name="Felix C."/>
            <person name="Meneses R."/>
            <person name="Goncalves M.F.M."/>
            <person name="Tilleman L."/>
            <person name="Duarte A.S."/>
            <person name="Jorrin-Novo J.V."/>
            <person name="Van de Peer Y."/>
            <person name="Deforce D."/>
            <person name="Van Nieuwerburgh F."/>
            <person name="Esteves A.C."/>
            <person name="Alves A."/>
        </authorList>
    </citation>
    <scope>NUCLEOTIDE SEQUENCE [LARGE SCALE GENOMIC DNA]</scope>
    <source>
        <strain evidence="4 5">LA-SOL3</strain>
    </source>
</reference>
<dbReference type="InterPro" id="IPR015915">
    <property type="entry name" value="Kelch-typ_b-propeller"/>
</dbReference>